<dbReference type="RefSeq" id="WP_046328986.1">
    <property type="nucleotide sequence ID" value="NZ_CP011280.1"/>
</dbReference>
<dbReference type="PATRIC" id="fig|1069640.6.peg.1036"/>
<evidence type="ECO:0000256" key="2">
    <source>
        <dbReference type="ARBA" id="ARBA00004141"/>
    </source>
</evidence>
<proteinExistence type="inferred from homology"/>
<dbReference type="PANTHER" id="PTHR42837">
    <property type="entry name" value="REGULATOR OF SIGMA-E PROTEASE RSEP"/>
    <property type="match status" value="1"/>
</dbReference>
<accession>A0A0E3ZAF6</accession>
<dbReference type="GO" id="GO:0006508">
    <property type="term" value="P:proteolysis"/>
    <property type="evidence" value="ECO:0007669"/>
    <property type="project" value="UniProtKB-KW"/>
</dbReference>
<feature type="transmembrane region" description="Helical" evidence="11">
    <location>
        <begin position="76"/>
        <end position="97"/>
    </location>
</feature>
<comment type="similarity">
    <text evidence="3">Belongs to the peptidase M50B family.</text>
</comment>
<organism evidence="13 14">
    <name type="scientific">Sneathia vaginalis</name>
    <dbReference type="NCBI Taxonomy" id="187101"/>
    <lineage>
        <taxon>Bacteria</taxon>
        <taxon>Fusobacteriati</taxon>
        <taxon>Fusobacteriota</taxon>
        <taxon>Fusobacteriia</taxon>
        <taxon>Fusobacteriales</taxon>
        <taxon>Leptotrichiaceae</taxon>
        <taxon>Sneathia</taxon>
    </lineage>
</organism>
<dbReference type="GO" id="GO:0004222">
    <property type="term" value="F:metalloendopeptidase activity"/>
    <property type="evidence" value="ECO:0007669"/>
    <property type="project" value="InterPro"/>
</dbReference>
<dbReference type="InterPro" id="IPR004387">
    <property type="entry name" value="Pept_M50_Zn"/>
</dbReference>
<dbReference type="CDD" id="cd06163">
    <property type="entry name" value="S2P-M50_PDZ_RseP-like"/>
    <property type="match status" value="1"/>
</dbReference>
<dbReference type="GO" id="GO:0016020">
    <property type="term" value="C:membrane"/>
    <property type="evidence" value="ECO:0007669"/>
    <property type="project" value="UniProtKB-SubCell"/>
</dbReference>
<dbReference type="EMBL" id="CP011280">
    <property type="protein sequence ID" value="AKC95882.1"/>
    <property type="molecule type" value="Genomic_DNA"/>
</dbReference>
<evidence type="ECO:0000256" key="5">
    <source>
        <dbReference type="ARBA" id="ARBA00022692"/>
    </source>
</evidence>
<sequence length="223" mass="24803">MLVVLTIVIISIVIVVHELGHFLTAVFFKTKVLEFSIGMGPKIFGYNKFSIRLLPLGGYVKLDEESLENTSKPRQIVIMLAGIFMNFLLAYILILYFSKFDVVKAFVSLTGVIYKMVEAFLHITGLKDLSGPIGIHSAVVSTTKALGIFKGSAFLLIIISINLGIINLLPIPGLDGSRIYLTLIKMVGVKIDKKLEEKIYVIGFLFLITLTIIVMIQDVFKYI</sequence>
<dbReference type="Proteomes" id="UP000033103">
    <property type="component" value="Chromosome"/>
</dbReference>
<dbReference type="KEGG" id="sns:VC03_05235"/>
<keyword evidence="10 11" id="KW-0472">Membrane</keyword>
<feature type="domain" description="Peptidase M50" evidence="12">
    <location>
        <begin position="6"/>
        <end position="210"/>
    </location>
</feature>
<name>A0A0E3ZAF6_9FUSO</name>
<evidence type="ECO:0000259" key="12">
    <source>
        <dbReference type="Pfam" id="PF02163"/>
    </source>
</evidence>
<dbReference type="OrthoDB" id="9782003at2"/>
<feature type="transmembrane region" description="Helical" evidence="11">
    <location>
        <begin position="148"/>
        <end position="169"/>
    </location>
</feature>
<dbReference type="InterPro" id="IPR008915">
    <property type="entry name" value="Peptidase_M50"/>
</dbReference>
<evidence type="ECO:0000256" key="3">
    <source>
        <dbReference type="ARBA" id="ARBA00007931"/>
    </source>
</evidence>
<evidence type="ECO:0000313" key="13">
    <source>
        <dbReference type="EMBL" id="AKC95882.1"/>
    </source>
</evidence>
<dbReference type="HOGENOM" id="CLU_025778_1_3_0"/>
<dbReference type="PANTHER" id="PTHR42837:SF2">
    <property type="entry name" value="MEMBRANE METALLOPROTEASE ARASP2, CHLOROPLASTIC-RELATED"/>
    <property type="match status" value="1"/>
</dbReference>
<dbReference type="STRING" id="187101.VC03_05235"/>
<protein>
    <recommendedName>
        <fullName evidence="12">Peptidase M50 domain-containing protein</fullName>
    </recommendedName>
</protein>
<keyword evidence="9" id="KW-0482">Metalloprotease</keyword>
<evidence type="ECO:0000256" key="10">
    <source>
        <dbReference type="ARBA" id="ARBA00023136"/>
    </source>
</evidence>
<evidence type="ECO:0000256" key="9">
    <source>
        <dbReference type="ARBA" id="ARBA00023049"/>
    </source>
</evidence>
<keyword evidence="5 11" id="KW-0812">Transmembrane</keyword>
<evidence type="ECO:0000256" key="1">
    <source>
        <dbReference type="ARBA" id="ARBA00001947"/>
    </source>
</evidence>
<evidence type="ECO:0000256" key="6">
    <source>
        <dbReference type="ARBA" id="ARBA00022801"/>
    </source>
</evidence>
<feature type="transmembrane region" description="Helical" evidence="11">
    <location>
        <begin position="199"/>
        <end position="220"/>
    </location>
</feature>
<evidence type="ECO:0000256" key="11">
    <source>
        <dbReference type="SAM" id="Phobius"/>
    </source>
</evidence>
<evidence type="ECO:0000256" key="7">
    <source>
        <dbReference type="ARBA" id="ARBA00022833"/>
    </source>
</evidence>
<comment type="subcellular location">
    <subcellularLocation>
        <location evidence="2">Membrane</location>
        <topology evidence="2">Multi-pass membrane protein</topology>
    </subcellularLocation>
</comment>
<keyword evidence="14" id="KW-1185">Reference proteome</keyword>
<keyword evidence="4" id="KW-0645">Protease</keyword>
<keyword evidence="6" id="KW-0378">Hydrolase</keyword>
<dbReference type="AlphaFoldDB" id="A0A0E3ZAF6"/>
<gene>
    <name evidence="13" type="ORF">VC03_05235</name>
</gene>
<reference evidence="13 14" key="1">
    <citation type="journal article" date="2012" name="BMC Genomics">
        <title>Genomic sequence analysis and characterization of Sneathia amnii sp. nov.</title>
        <authorList>
            <consortium name="Vaginal Microbiome Consortium (additional members)"/>
            <person name="Harwich M.D.Jr."/>
            <person name="Serrano M.G."/>
            <person name="Fettweis J.M."/>
            <person name="Alves J.M."/>
            <person name="Reimers M.A."/>
            <person name="Buck G.A."/>
            <person name="Jefferson K.K."/>
        </authorList>
    </citation>
    <scope>NUCLEOTIDE SEQUENCE [LARGE SCALE GENOMIC DNA]</scope>
    <source>
        <strain evidence="13 14">SN35</strain>
    </source>
</reference>
<feature type="transmembrane region" description="Helical" evidence="11">
    <location>
        <begin position="6"/>
        <end position="28"/>
    </location>
</feature>
<keyword evidence="8 11" id="KW-1133">Transmembrane helix</keyword>
<evidence type="ECO:0000313" key="14">
    <source>
        <dbReference type="Proteomes" id="UP000033103"/>
    </source>
</evidence>
<comment type="cofactor">
    <cofactor evidence="1">
        <name>Zn(2+)</name>
        <dbReference type="ChEBI" id="CHEBI:29105"/>
    </cofactor>
</comment>
<dbReference type="Pfam" id="PF02163">
    <property type="entry name" value="Peptidase_M50"/>
    <property type="match status" value="1"/>
</dbReference>
<evidence type="ECO:0000256" key="4">
    <source>
        <dbReference type="ARBA" id="ARBA00022670"/>
    </source>
</evidence>
<evidence type="ECO:0000256" key="8">
    <source>
        <dbReference type="ARBA" id="ARBA00022989"/>
    </source>
</evidence>
<keyword evidence="7" id="KW-0862">Zinc</keyword>